<dbReference type="EMBL" id="FP929052">
    <property type="protein sequence ID" value="CBL16594.1"/>
    <property type="molecule type" value="Genomic_DNA"/>
</dbReference>
<dbReference type="RefSeq" id="WP_015557501.1">
    <property type="nucleotide sequence ID" value="NC_021039.1"/>
</dbReference>
<name>D4LAE9_RUMC1</name>
<dbReference type="HOGENOM" id="CLU_320258_0_0_9"/>
<sequence length="906" mass="98685">MNDHEKKGKVGGSVLFTVIVVMMVLVVFLMGTLGLASAANKRAQNSYTSSQAQYTARMAVESVLAAMQNDADVAERVYKLRANTPINVDISTDRLATAGTTGDAYGRIQSCTIENIGKDYYYVDDKWDGRDIIKITATVQLGTQDSTVSAYILKKEKDSVVNNTPSGGGGGLVTAGDATFGTKVSVFGGAGINLGNRWRNLDPADALRGYSFDGSANFSSQDTTSLQWEAPYVVNGSFTADGSGAALVFPKLGSGFTFWGNFNFNNQIAITSGNPAVLNAGSSAALNYTDIPYIYVEKTLSITNGAKGVNVNHQIPLNILCGNTCIITTDPIYANLYMMNDNTPDSEKVEKQVYWPEFKIEKYANYINFNQGSLLSNWTYQLINGVDNPTEHVGGSIYAQDDLCIDADNNRGVVEGSLVVDDDLLISTQEFVVEGDLVVKGRLKITNGRVKVGGKFYHDDQAGDDYTDKVFDSTGATALTPDAYDSNLGYPYYMDREYVLGLTDETYTGKDASGKNVTLARQFVNTLQDTMSTAMDPYKNAYYGLPTTAYGGKVDSWWQRYSVDPTSAAGMDVRAYEPNDAVNTPNGKEIVIANTEIAVLRSGNYDGVNIRVVPDDSHPSIWLIVDDNVSFGNMNGYRGFIFEDCGATVAEITNGTDVKLNKDGNPAYQVVSTGTYADYVKKDVADANGEFQGKYSLNMLLRGSVRMNKAGLMTRHYVSLAETGTNFQIYNAYGKPDTGIYKAERPNVYVYSANYNGCDLSKDPTDPDVKDTLDKIEAQTGYRPTTKNSCPYLNVTTKDGYNMPKVNFEASAAFLSAYFMAPFLDIDAKKVDKTFGSCTVYYNGHQVKSNAIGIIGTMIGNGVNAGSDGAWVSLYYPSYIPPVTPPDAPEDETYMNSWALIQFENY</sequence>
<dbReference type="PATRIC" id="fig|213810.4.peg.260"/>
<dbReference type="BioCyc" id="RCHA213810:RUM_RS01710-MONOMER"/>
<feature type="transmembrane region" description="Helical" evidence="1">
    <location>
        <begin position="12"/>
        <end position="36"/>
    </location>
</feature>
<dbReference type="GeneID" id="83155189"/>
<evidence type="ECO:0000313" key="2">
    <source>
        <dbReference type="EMBL" id="CBL16594.1"/>
    </source>
</evidence>
<keyword evidence="3" id="KW-1185">Reference proteome</keyword>
<organism evidence="2 3">
    <name type="scientific">Ruminococcus champanellensis (strain DSM 18848 / JCM 17042 / KCTC 15320 / 18P13)</name>
    <dbReference type="NCBI Taxonomy" id="213810"/>
    <lineage>
        <taxon>Bacteria</taxon>
        <taxon>Bacillati</taxon>
        <taxon>Bacillota</taxon>
        <taxon>Clostridia</taxon>
        <taxon>Eubacteriales</taxon>
        <taxon>Oscillospiraceae</taxon>
        <taxon>Ruminococcus</taxon>
    </lineage>
</organism>
<accession>D4LAE9</accession>
<reference evidence="2" key="2">
    <citation type="submission" date="2010-03" db="EMBL/GenBank/DDBJ databases">
        <authorList>
            <person name="Pajon A."/>
        </authorList>
    </citation>
    <scope>NUCLEOTIDE SEQUENCE</scope>
    <source>
        <strain evidence="2">Type strain: 18P13</strain>
    </source>
</reference>
<dbReference type="Proteomes" id="UP000007054">
    <property type="component" value="Chromosome"/>
</dbReference>
<evidence type="ECO:0000256" key="1">
    <source>
        <dbReference type="SAM" id="Phobius"/>
    </source>
</evidence>
<proteinExistence type="predicted"/>
<dbReference type="KEGG" id="rch:RUM_03550"/>
<dbReference type="STRING" id="213810.RUM_03550"/>
<keyword evidence="1" id="KW-0472">Membrane</keyword>
<dbReference type="AlphaFoldDB" id="D4LAE9"/>
<evidence type="ECO:0000313" key="3">
    <source>
        <dbReference type="Proteomes" id="UP000007054"/>
    </source>
</evidence>
<dbReference type="OrthoDB" id="1814770at2"/>
<keyword evidence="1" id="KW-1133">Transmembrane helix</keyword>
<keyword evidence="1" id="KW-0812">Transmembrane</keyword>
<gene>
    <name evidence="2" type="ordered locus">RUM_03550</name>
</gene>
<reference evidence="2" key="1">
    <citation type="submission" date="2010-03" db="EMBL/GenBank/DDBJ databases">
        <title>The genome sequence of Ruminococcus sp. 18P13.</title>
        <authorList>
            <consortium name="metaHIT consortium -- http://www.metahit.eu/"/>
            <person name="Pajon A."/>
            <person name="Turner K."/>
            <person name="Parkhill J."/>
            <person name="Bernalier A."/>
        </authorList>
    </citation>
    <scope>NUCLEOTIDE SEQUENCE [LARGE SCALE GENOMIC DNA]</scope>
    <source>
        <strain evidence="2">Type strain: 18P13</strain>
    </source>
</reference>
<protein>
    <submittedName>
        <fullName evidence="2">Uncharacterized protein</fullName>
    </submittedName>
</protein>